<organism evidence="3 4">
    <name type="scientific">Rhizophagus irregularis</name>
    <dbReference type="NCBI Taxonomy" id="588596"/>
    <lineage>
        <taxon>Eukaryota</taxon>
        <taxon>Fungi</taxon>
        <taxon>Fungi incertae sedis</taxon>
        <taxon>Mucoromycota</taxon>
        <taxon>Glomeromycotina</taxon>
        <taxon>Glomeromycetes</taxon>
        <taxon>Glomerales</taxon>
        <taxon>Glomeraceae</taxon>
        <taxon>Rhizophagus</taxon>
    </lineage>
</organism>
<accession>A0A2N1MAZ5</accession>
<feature type="compositionally biased region" description="Basic residues" evidence="2">
    <location>
        <begin position="34"/>
        <end position="51"/>
    </location>
</feature>
<dbReference type="AlphaFoldDB" id="A0A2N1MAZ5"/>
<sequence>MAGMTLNSATINAINFAVKNAVKKKYAKCSRFGHTSRKCPRKKKKKSKKSKKDSGLITSKQIVAEKIVSQNDVSSSSKDSDESSLEEEFLDDPIEIYFVQKKEPKTSVATVKCKIKRLKIPAMTRTEPPIIMKNIVDRIKEKIDKSEKHDLSGVATVLIEFIGIVRKLPITLAPGCTIHEDFLVVDYHKLTLIFSNQLLKKYGCILDWNTNELKVSLNEKNYIIPVTMHKIKNKLKVNCVTTTPECDKSLTPDCVLQDLSEDNDVLKKKEHWLGSAYEQELEKKIRSVTEFNSEINDLSEKLVDKYNEREKEFENKASQLNASTTKVRS</sequence>
<dbReference type="Proteomes" id="UP000233469">
    <property type="component" value="Unassembled WGS sequence"/>
</dbReference>
<feature type="region of interest" description="Disordered" evidence="2">
    <location>
        <begin position="32"/>
        <end position="58"/>
    </location>
</feature>
<evidence type="ECO:0008006" key="5">
    <source>
        <dbReference type="Google" id="ProtNLM"/>
    </source>
</evidence>
<reference evidence="3 4" key="1">
    <citation type="submission" date="2016-04" db="EMBL/GenBank/DDBJ databases">
        <title>Genome analyses suggest a sexual origin of heterokaryosis in a supposedly ancient asexual fungus.</title>
        <authorList>
            <person name="Ropars J."/>
            <person name="Sedzielewska K."/>
            <person name="Noel J."/>
            <person name="Charron P."/>
            <person name="Farinelli L."/>
            <person name="Marton T."/>
            <person name="Kruger M."/>
            <person name="Pelin A."/>
            <person name="Brachmann A."/>
            <person name="Corradi N."/>
        </authorList>
    </citation>
    <scope>NUCLEOTIDE SEQUENCE [LARGE SCALE GENOMIC DNA]</scope>
    <source>
        <strain evidence="3 4">C2</strain>
    </source>
</reference>
<dbReference type="VEuPathDB" id="FungiDB:RhiirA1_482760"/>
<name>A0A2N1MAZ5_9GLOM</name>
<evidence type="ECO:0000256" key="2">
    <source>
        <dbReference type="SAM" id="MobiDB-lite"/>
    </source>
</evidence>
<evidence type="ECO:0000313" key="4">
    <source>
        <dbReference type="Proteomes" id="UP000233469"/>
    </source>
</evidence>
<evidence type="ECO:0000256" key="1">
    <source>
        <dbReference type="SAM" id="Coils"/>
    </source>
</evidence>
<dbReference type="VEuPathDB" id="FungiDB:FUN_018382"/>
<dbReference type="EMBL" id="LLXL01003375">
    <property type="protein sequence ID" value="PKK58797.1"/>
    <property type="molecule type" value="Genomic_DNA"/>
</dbReference>
<keyword evidence="1" id="KW-0175">Coiled coil</keyword>
<reference evidence="3 4" key="2">
    <citation type="submission" date="2017-10" db="EMBL/GenBank/DDBJ databases">
        <title>Extensive intraspecific genome diversity in a model arbuscular mycorrhizal fungus.</title>
        <authorList>
            <person name="Chen E.C.H."/>
            <person name="Morin E."/>
            <person name="Baudet D."/>
            <person name="Noel J."/>
            <person name="Ndikumana S."/>
            <person name="Charron P."/>
            <person name="St-Onge C."/>
            <person name="Giorgi J."/>
            <person name="Grigoriev I.V."/>
            <person name="Roux C."/>
            <person name="Martin F.M."/>
            <person name="Corradi N."/>
        </authorList>
    </citation>
    <scope>NUCLEOTIDE SEQUENCE [LARGE SCALE GENOMIC DNA]</scope>
    <source>
        <strain evidence="3 4">C2</strain>
    </source>
</reference>
<evidence type="ECO:0000313" key="3">
    <source>
        <dbReference type="EMBL" id="PKK58797.1"/>
    </source>
</evidence>
<protein>
    <recommendedName>
        <fullName evidence="5">CCHC-type domain-containing protein</fullName>
    </recommendedName>
</protein>
<dbReference type="VEuPathDB" id="FungiDB:RhiirFUN_018422"/>
<feature type="coiled-coil region" evidence="1">
    <location>
        <begin position="281"/>
        <end position="323"/>
    </location>
</feature>
<gene>
    <name evidence="3" type="ORF">RhiirC2_822214</name>
</gene>
<dbReference type="InterPro" id="IPR021109">
    <property type="entry name" value="Peptidase_aspartic_dom_sf"/>
</dbReference>
<proteinExistence type="predicted"/>
<comment type="caution">
    <text evidence="3">The sequence shown here is derived from an EMBL/GenBank/DDBJ whole genome shotgun (WGS) entry which is preliminary data.</text>
</comment>
<dbReference type="Gene3D" id="2.40.70.10">
    <property type="entry name" value="Acid Proteases"/>
    <property type="match status" value="1"/>
</dbReference>